<accession>A0A8K0UJX8</accession>
<comment type="caution">
    <text evidence="2">The sequence shown here is derived from an EMBL/GenBank/DDBJ whole genome shotgun (WGS) entry which is preliminary data.</text>
</comment>
<dbReference type="EMBL" id="JAEVFJ010000032">
    <property type="protein sequence ID" value="KAH8092546.1"/>
    <property type="molecule type" value="Genomic_DNA"/>
</dbReference>
<evidence type="ECO:0000256" key="1">
    <source>
        <dbReference type="SAM" id="MobiDB-lite"/>
    </source>
</evidence>
<evidence type="ECO:0000313" key="2">
    <source>
        <dbReference type="EMBL" id="KAH8092546.1"/>
    </source>
</evidence>
<organism evidence="2 3">
    <name type="scientific">Cristinia sonorae</name>
    <dbReference type="NCBI Taxonomy" id="1940300"/>
    <lineage>
        <taxon>Eukaryota</taxon>
        <taxon>Fungi</taxon>
        <taxon>Dikarya</taxon>
        <taxon>Basidiomycota</taxon>
        <taxon>Agaricomycotina</taxon>
        <taxon>Agaricomycetes</taxon>
        <taxon>Agaricomycetidae</taxon>
        <taxon>Agaricales</taxon>
        <taxon>Pleurotineae</taxon>
        <taxon>Stephanosporaceae</taxon>
        <taxon>Cristinia</taxon>
    </lineage>
</organism>
<gene>
    <name evidence="2" type="ORF">BXZ70DRAFT_909534</name>
</gene>
<name>A0A8K0UJX8_9AGAR</name>
<evidence type="ECO:0000313" key="3">
    <source>
        <dbReference type="Proteomes" id="UP000813824"/>
    </source>
</evidence>
<feature type="region of interest" description="Disordered" evidence="1">
    <location>
        <begin position="493"/>
        <end position="517"/>
    </location>
</feature>
<protein>
    <submittedName>
        <fullName evidence="2">Uncharacterized protein</fullName>
    </submittedName>
</protein>
<sequence>MNAFAGSLGGGPDFGVGMCVLRLGEFSTSDLRLNDPNFLDTTYYSKFVWSSFDLSNLNVAVNRRSLGSTYQDRVLRSKPWSNVSRVLSARASSGTCHSEATRGDQERFIESESPWQCLVYTLDKVGLILRVVIYCWVDFLSILEDSYGFKLTSCNWEISGKDPALPARRDTACLCLRPRIKYHRPRTDSHRDIDAMQSLQYPMITERGAPTAIYLFYQKRDKGSKIAAGLLGHESKSAKTETMTIYRTYIGMNNGRVIRKKNEIFFRERKIWKKDCFRPRGWGRKIHHRYFRGFETSTTVYRQLNLDHKDFTTTTNVAGATGQHWEFDEKENLGYLPNDGNQCKATSFPYSTIGRAGPPQLSTCGGDEEESAVSLVVGDKKSERYRLSGVLLILVALLLKGDFASALRPDRSFDKHKHIGGGRKVRSRGWIRATVARCFPLVSLGEEIDLPVSLPFQGGSLPELHRQGRDSQPEPRRTALALARMLQLKMTLQSHSKSSKTRSTSVRLQGFNPLPVL</sequence>
<dbReference type="Proteomes" id="UP000813824">
    <property type="component" value="Unassembled WGS sequence"/>
</dbReference>
<reference evidence="2" key="1">
    <citation type="journal article" date="2021" name="New Phytol.">
        <title>Evolutionary innovations through gain and loss of genes in the ectomycorrhizal Boletales.</title>
        <authorList>
            <person name="Wu G."/>
            <person name="Miyauchi S."/>
            <person name="Morin E."/>
            <person name="Kuo A."/>
            <person name="Drula E."/>
            <person name="Varga T."/>
            <person name="Kohler A."/>
            <person name="Feng B."/>
            <person name="Cao Y."/>
            <person name="Lipzen A."/>
            <person name="Daum C."/>
            <person name="Hundley H."/>
            <person name="Pangilinan J."/>
            <person name="Johnson J."/>
            <person name="Barry K."/>
            <person name="LaButti K."/>
            <person name="Ng V."/>
            <person name="Ahrendt S."/>
            <person name="Min B."/>
            <person name="Choi I.G."/>
            <person name="Park H."/>
            <person name="Plett J.M."/>
            <person name="Magnuson J."/>
            <person name="Spatafora J.W."/>
            <person name="Nagy L.G."/>
            <person name="Henrissat B."/>
            <person name="Grigoriev I.V."/>
            <person name="Yang Z.L."/>
            <person name="Xu J."/>
            <person name="Martin F.M."/>
        </authorList>
    </citation>
    <scope>NUCLEOTIDE SEQUENCE</scope>
    <source>
        <strain evidence="2">KKN 215</strain>
    </source>
</reference>
<dbReference type="AlphaFoldDB" id="A0A8K0UJX8"/>
<proteinExistence type="predicted"/>
<keyword evidence="3" id="KW-1185">Reference proteome</keyword>